<sequence>MITRAYLKARDIDKTFDRNWKQDKKERAEKIKGPKAGGATSDNCPSQTLTDSAPKVRQVYFLKLKDMSVDDPYFGFEAFENKSESPARSAVPAMSPGAPTELPKGAPEELSAHLYPIKQGYHSRRASGETESQTRSRHLELVANFSPAISDHYALYLKVKQCHGAHLTARFAVRIVVRYDDTKTSDTFFTKFLKSDQDAYADWHYLKAEGHFEVRPRTGKAEINIRIVHDDPCGSEVQGNMLIRSLELVPVGMAPEAVSKNGSFLAALAVHQNRIRIHVWRMTIEGNTFPDPVTTSINEDVDFTKISCEIAISATGDMIAVYQTPMAGNWQEVESTLQVRLFHNSDSEQGLVPIPVPSTIEHSTGFATFVDKLKIRETEVSPRFVFCDGRSVHVFDQKAKRLVASHTISLPDLSSSLWRTMACELLVSSIATNMFIWVEANGDYCSMWHLSSGTAFGRIQITKPHRGDQANTTEMLVTYNKNRIVILGFDNSITIVDATTGIRFGQYQFSGRVVEHIGFPSMHSNMLVVMMREESEVKQRAMILDTCQLNLNIETTLEPSLSHLTIFGSCGEKSWPELGMVCQPDGDNIHLFTWRAPDRNSPRADATPSCSFEAFELLTTPLHNQQRTSQAPAKRQVEIRRGNSLVFSFIPEPWDSRDVHGHILSTLDRFIVYGRWTIQVWSLPNKENPTCQLLDFWAAPSDQDETCMRSDMDILDGYTTFTAVSPQERTEKDGRKKYFTNAVLERSVEAVSFPDFPLSFEDSKMVSERCIMNSQLLALTYFEIQNAELYGDAYKDHAQALVDFVNTYINYTVTLDRISTATKTTTSTSPTPSITTTTKTATSTSPIPTTFLTSLLGTTHPVEISGKFTKAVLASKDCPWFLRYDGDLDPLADAIVNANIHAVYAILDYCARKAHTTHPVYAMAVEHSFLDLSKKYPDILQHFFRKVSYIPADKHFAFTKDYVTYSVWDWRIQGRRLLSKLSKGYVGAPTLAMYKKPIITFKLTESSARSGDEPGASPKNSSSNSVGPRYDQKVYTVPFPGLVKQCELYSKLAGQDLFNSPCLQTVLDYKVRNLFLHALRFMSEGL</sequence>
<accession>A0A9P6TW49</accession>
<dbReference type="AlphaFoldDB" id="A0A9P6TW49"/>
<dbReference type="EMBL" id="JAAAJB010001076">
    <property type="protein sequence ID" value="KAG0249115.1"/>
    <property type="molecule type" value="Genomic_DNA"/>
</dbReference>
<keyword evidence="3" id="KW-1185">Reference proteome</keyword>
<feature type="compositionally biased region" description="Basic and acidic residues" evidence="1">
    <location>
        <begin position="21"/>
        <end position="32"/>
    </location>
</feature>
<evidence type="ECO:0000313" key="2">
    <source>
        <dbReference type="EMBL" id="KAG0249115.1"/>
    </source>
</evidence>
<feature type="region of interest" description="Disordered" evidence="1">
    <location>
        <begin position="85"/>
        <end position="106"/>
    </location>
</feature>
<dbReference type="OrthoDB" id="10509115at2759"/>
<organism evidence="2 3">
    <name type="scientific">Actinomortierella ambigua</name>
    <dbReference type="NCBI Taxonomy" id="1343610"/>
    <lineage>
        <taxon>Eukaryota</taxon>
        <taxon>Fungi</taxon>
        <taxon>Fungi incertae sedis</taxon>
        <taxon>Mucoromycota</taxon>
        <taxon>Mortierellomycotina</taxon>
        <taxon>Mortierellomycetes</taxon>
        <taxon>Mortierellales</taxon>
        <taxon>Mortierellaceae</taxon>
        <taxon>Actinomortierella</taxon>
    </lineage>
</organism>
<dbReference type="Proteomes" id="UP000807716">
    <property type="component" value="Unassembled WGS sequence"/>
</dbReference>
<comment type="caution">
    <text evidence="2">The sequence shown here is derived from an EMBL/GenBank/DDBJ whole genome shotgun (WGS) entry which is preliminary data.</text>
</comment>
<evidence type="ECO:0000256" key="1">
    <source>
        <dbReference type="SAM" id="MobiDB-lite"/>
    </source>
</evidence>
<evidence type="ECO:0000313" key="3">
    <source>
        <dbReference type="Proteomes" id="UP000807716"/>
    </source>
</evidence>
<dbReference type="InterPro" id="IPR011047">
    <property type="entry name" value="Quinoprotein_ADH-like_sf"/>
</dbReference>
<gene>
    <name evidence="2" type="ORF">DFQ27_000354</name>
</gene>
<protein>
    <submittedName>
        <fullName evidence="2">Uncharacterized protein</fullName>
    </submittedName>
</protein>
<name>A0A9P6TW49_9FUNG</name>
<dbReference type="SUPFAM" id="SSF50998">
    <property type="entry name" value="Quinoprotein alcohol dehydrogenase-like"/>
    <property type="match status" value="1"/>
</dbReference>
<feature type="region of interest" description="Disordered" evidence="1">
    <location>
        <begin position="21"/>
        <end position="50"/>
    </location>
</feature>
<reference evidence="2" key="1">
    <citation type="journal article" date="2020" name="Fungal Divers.">
        <title>Resolving the Mortierellaceae phylogeny through synthesis of multi-gene phylogenetics and phylogenomics.</title>
        <authorList>
            <person name="Vandepol N."/>
            <person name="Liber J."/>
            <person name="Desiro A."/>
            <person name="Na H."/>
            <person name="Kennedy M."/>
            <person name="Barry K."/>
            <person name="Grigoriev I.V."/>
            <person name="Miller A.N."/>
            <person name="O'Donnell K."/>
            <person name="Stajich J.E."/>
            <person name="Bonito G."/>
        </authorList>
    </citation>
    <scope>NUCLEOTIDE SEQUENCE</scope>
    <source>
        <strain evidence="2">BC1065</strain>
    </source>
</reference>
<feature type="compositionally biased region" description="Polar residues" evidence="1">
    <location>
        <begin position="40"/>
        <end position="50"/>
    </location>
</feature>
<feature type="region of interest" description="Disordered" evidence="1">
    <location>
        <begin position="1006"/>
        <end position="1029"/>
    </location>
</feature>
<proteinExistence type="predicted"/>